<dbReference type="RefSeq" id="WP_164906264.1">
    <property type="nucleotide sequence ID" value="NZ_JAGWDT010000025.1"/>
</dbReference>
<proteinExistence type="predicted"/>
<reference evidence="1" key="1">
    <citation type="submission" date="2023-08" db="EMBL/GenBank/DDBJ databases">
        <authorList>
            <person name="Page C.A."/>
            <person name="Perez-Diaz I.M."/>
        </authorList>
    </citation>
    <scope>NUCLEOTIDE SEQUENCE</scope>
    <source>
        <strain evidence="1">1.8.9</strain>
    </source>
</reference>
<dbReference type="EMBL" id="JAVLAO010000001">
    <property type="protein sequence ID" value="MDT7038800.1"/>
    <property type="molecule type" value="Genomic_DNA"/>
</dbReference>
<sequence length="56" mass="6468">MDNPLPYKEQQDCILHGITRIALIDPQELTPELCLIESNMAMAFCLNSWMFNRGLK</sequence>
<evidence type="ECO:0000313" key="2">
    <source>
        <dbReference type="Proteomes" id="UP001263852"/>
    </source>
</evidence>
<organism evidence="1 2">
    <name type="scientific">Lactiplantibacillus pentosus</name>
    <name type="common">Lactobacillus pentosus</name>
    <dbReference type="NCBI Taxonomy" id="1589"/>
    <lineage>
        <taxon>Bacteria</taxon>
        <taxon>Bacillati</taxon>
        <taxon>Bacillota</taxon>
        <taxon>Bacilli</taxon>
        <taxon>Lactobacillales</taxon>
        <taxon>Lactobacillaceae</taxon>
        <taxon>Lactiplantibacillus</taxon>
    </lineage>
</organism>
<dbReference type="Proteomes" id="UP001263852">
    <property type="component" value="Unassembled WGS sequence"/>
</dbReference>
<accession>A0AAP5URD8</accession>
<name>A0AAP5URD8_LACPE</name>
<evidence type="ECO:0000313" key="1">
    <source>
        <dbReference type="EMBL" id="MDT7038800.1"/>
    </source>
</evidence>
<protein>
    <submittedName>
        <fullName evidence="1">Uncharacterized protein</fullName>
    </submittedName>
</protein>
<comment type="caution">
    <text evidence="1">The sequence shown here is derived from an EMBL/GenBank/DDBJ whole genome shotgun (WGS) entry which is preliminary data.</text>
</comment>
<dbReference type="AlphaFoldDB" id="A0AAP5URD8"/>
<gene>
    <name evidence="1" type="ORF">RI555_07375</name>
</gene>